<protein>
    <recommendedName>
        <fullName evidence="3">histidine kinase</fullName>
        <ecNumber evidence="3">2.7.13.3</ecNumber>
    </recommendedName>
</protein>
<keyword evidence="10" id="KW-0472">Membrane</keyword>
<comment type="catalytic activity">
    <reaction evidence="1">
        <text>ATP + protein L-histidine = ADP + protein N-phospho-L-histidine.</text>
        <dbReference type="EC" id="2.7.13.3"/>
    </reaction>
</comment>
<dbReference type="PANTHER" id="PTHR45436">
    <property type="entry name" value="SENSOR HISTIDINE KINASE YKOH"/>
    <property type="match status" value="1"/>
</dbReference>
<accession>A0A652YNX8</accession>
<keyword evidence="6 10" id="KW-0812">Transmembrane</keyword>
<dbReference type="SUPFAM" id="SSF47384">
    <property type="entry name" value="Homodimeric domain of signal transducing histidine kinase"/>
    <property type="match status" value="1"/>
</dbReference>
<evidence type="ECO:0000256" key="9">
    <source>
        <dbReference type="ARBA" id="ARBA00023012"/>
    </source>
</evidence>
<dbReference type="EMBL" id="VNIQ01000005">
    <property type="protein sequence ID" value="TYQ03267.1"/>
    <property type="molecule type" value="Genomic_DNA"/>
</dbReference>
<dbReference type="AlphaFoldDB" id="A0A652YNX8"/>
<keyword evidence="8 10" id="KW-1133">Transmembrane helix</keyword>
<organism evidence="12">
    <name type="scientific">Nocardia globerula</name>
    <dbReference type="NCBI Taxonomy" id="1818"/>
    <lineage>
        <taxon>Bacteria</taxon>
        <taxon>Bacillati</taxon>
        <taxon>Actinomycetota</taxon>
        <taxon>Actinomycetes</taxon>
        <taxon>Mycobacteriales</taxon>
        <taxon>Nocardiaceae</taxon>
        <taxon>Nocardia</taxon>
    </lineage>
</organism>
<dbReference type="InterPro" id="IPR003660">
    <property type="entry name" value="HAMP_dom"/>
</dbReference>
<dbReference type="Gene3D" id="1.10.287.130">
    <property type="match status" value="1"/>
</dbReference>
<evidence type="ECO:0000256" key="7">
    <source>
        <dbReference type="ARBA" id="ARBA00022777"/>
    </source>
</evidence>
<dbReference type="EC" id="2.7.13.3" evidence="3"/>
<dbReference type="GO" id="GO:0000155">
    <property type="term" value="F:phosphorelay sensor kinase activity"/>
    <property type="evidence" value="ECO:0007669"/>
    <property type="project" value="InterPro"/>
</dbReference>
<keyword evidence="5" id="KW-0808">Transferase</keyword>
<gene>
    <name evidence="12" type="ORF">FNL38_105417</name>
</gene>
<comment type="caution">
    <text evidence="12">The sequence shown here is derived from an EMBL/GenBank/DDBJ whole genome shotgun (WGS) entry which is preliminary data.</text>
</comment>
<evidence type="ECO:0000256" key="10">
    <source>
        <dbReference type="SAM" id="Phobius"/>
    </source>
</evidence>
<name>A0A652YNX8_NOCGL</name>
<evidence type="ECO:0000313" key="12">
    <source>
        <dbReference type="EMBL" id="TYQ03267.1"/>
    </source>
</evidence>
<reference evidence="12" key="1">
    <citation type="submission" date="2019-07" db="EMBL/GenBank/DDBJ databases">
        <title>Genomic Encyclopedia of Type Strains, Phase IV (KMG-IV): sequencing the most valuable type-strain genomes for metagenomic binning, comparative biology and taxonomic classification.</title>
        <authorList>
            <person name="Goeker M."/>
        </authorList>
    </citation>
    <scope>NUCLEOTIDE SEQUENCE</scope>
    <source>
        <strain evidence="12">DSM 44596</strain>
    </source>
</reference>
<dbReference type="PANTHER" id="PTHR45436:SF5">
    <property type="entry name" value="SENSOR HISTIDINE KINASE TRCS"/>
    <property type="match status" value="1"/>
</dbReference>
<dbReference type="CDD" id="cd06225">
    <property type="entry name" value="HAMP"/>
    <property type="match status" value="1"/>
</dbReference>
<evidence type="ECO:0000259" key="11">
    <source>
        <dbReference type="PROSITE" id="PS50885"/>
    </source>
</evidence>
<evidence type="ECO:0000256" key="8">
    <source>
        <dbReference type="ARBA" id="ARBA00022989"/>
    </source>
</evidence>
<evidence type="ECO:0000256" key="5">
    <source>
        <dbReference type="ARBA" id="ARBA00022679"/>
    </source>
</evidence>
<dbReference type="Pfam" id="PF00672">
    <property type="entry name" value="HAMP"/>
    <property type="match status" value="1"/>
</dbReference>
<evidence type="ECO:0000256" key="3">
    <source>
        <dbReference type="ARBA" id="ARBA00012438"/>
    </source>
</evidence>
<evidence type="ECO:0000256" key="6">
    <source>
        <dbReference type="ARBA" id="ARBA00022692"/>
    </source>
</evidence>
<dbReference type="SUPFAM" id="SSF158472">
    <property type="entry name" value="HAMP domain-like"/>
    <property type="match status" value="1"/>
</dbReference>
<feature type="transmembrane region" description="Helical" evidence="10">
    <location>
        <begin position="21"/>
        <end position="48"/>
    </location>
</feature>
<dbReference type="GO" id="GO:0005886">
    <property type="term" value="C:plasma membrane"/>
    <property type="evidence" value="ECO:0007669"/>
    <property type="project" value="UniProtKB-SubCell"/>
</dbReference>
<proteinExistence type="predicted"/>
<comment type="subcellular location">
    <subcellularLocation>
        <location evidence="2">Cell membrane</location>
    </subcellularLocation>
</comment>
<dbReference type="InterPro" id="IPR050428">
    <property type="entry name" value="TCS_sensor_his_kinase"/>
</dbReference>
<dbReference type="InterPro" id="IPR003661">
    <property type="entry name" value="HisK_dim/P_dom"/>
</dbReference>
<dbReference type="CDD" id="cd00082">
    <property type="entry name" value="HisKA"/>
    <property type="match status" value="1"/>
</dbReference>
<dbReference type="PROSITE" id="PS50885">
    <property type="entry name" value="HAMP"/>
    <property type="match status" value="1"/>
</dbReference>
<keyword evidence="9" id="KW-0902">Two-component regulatory system</keyword>
<keyword evidence="4" id="KW-0597">Phosphoprotein</keyword>
<keyword evidence="7" id="KW-0418">Kinase</keyword>
<evidence type="ECO:0000256" key="4">
    <source>
        <dbReference type="ARBA" id="ARBA00022553"/>
    </source>
</evidence>
<evidence type="ECO:0000256" key="2">
    <source>
        <dbReference type="ARBA" id="ARBA00004236"/>
    </source>
</evidence>
<feature type="domain" description="HAMP" evidence="11">
    <location>
        <begin position="191"/>
        <end position="243"/>
    </location>
</feature>
<sequence>MRVSVPALGRRKRSTIRVRTLHARVKVLTAGLVAIAVIASAASVYFVFNAYLQGNVDRQLERTADAIADTVNFGGVTPVLGLTAGADTAVIQAVGLVTTDGALVTATPGLPPFSTSGEAIKSLAHKASGSTIATLDSYRVLVTPSVAGQTLIVAQSLGPTNSVLKRLAVVLAALGAAGIALAYAAGDAVARTGLRPIARLTAATQRVAATDDLTPIPVTGDDELASLTVSFNRMLGTLSESRARQRRLITDAGQDLLAPLTALRTNIELLMSIDTASGTVSEAETALLRDEITHQMMELTALVGELVDRARVDESASGRIESHL</sequence>
<feature type="transmembrane region" description="Helical" evidence="10">
    <location>
        <begin position="167"/>
        <end position="186"/>
    </location>
</feature>
<evidence type="ECO:0000256" key="1">
    <source>
        <dbReference type="ARBA" id="ARBA00000085"/>
    </source>
</evidence>
<dbReference type="InterPro" id="IPR036097">
    <property type="entry name" value="HisK_dim/P_sf"/>
</dbReference>
<dbReference type="SMART" id="SM00304">
    <property type="entry name" value="HAMP"/>
    <property type="match status" value="1"/>
</dbReference>